<dbReference type="GO" id="GO:0005524">
    <property type="term" value="F:ATP binding"/>
    <property type="evidence" value="ECO:0007669"/>
    <property type="project" value="InterPro"/>
</dbReference>
<dbReference type="GO" id="GO:0003723">
    <property type="term" value="F:RNA binding"/>
    <property type="evidence" value="ECO:0007669"/>
    <property type="project" value="TreeGrafter"/>
</dbReference>
<accession>A0A6A6GU75</accession>
<dbReference type="GO" id="GO:0005634">
    <property type="term" value="C:nucleus"/>
    <property type="evidence" value="ECO:0007669"/>
    <property type="project" value="TreeGrafter"/>
</dbReference>
<feature type="domain" description="AAA+ ATPase" evidence="1">
    <location>
        <begin position="211"/>
        <end position="342"/>
    </location>
</feature>
<dbReference type="SMART" id="SM00382">
    <property type="entry name" value="AAA"/>
    <property type="match status" value="1"/>
</dbReference>
<dbReference type="Pfam" id="PF00004">
    <property type="entry name" value="AAA"/>
    <property type="match status" value="1"/>
</dbReference>
<reference evidence="2" key="1">
    <citation type="journal article" date="2020" name="Stud. Mycol.">
        <title>101 Dothideomycetes genomes: a test case for predicting lifestyles and emergence of pathogens.</title>
        <authorList>
            <person name="Haridas S."/>
            <person name="Albert R."/>
            <person name="Binder M."/>
            <person name="Bloem J."/>
            <person name="Labutti K."/>
            <person name="Salamov A."/>
            <person name="Andreopoulos B."/>
            <person name="Baker S."/>
            <person name="Barry K."/>
            <person name="Bills G."/>
            <person name="Bluhm B."/>
            <person name="Cannon C."/>
            <person name="Castanera R."/>
            <person name="Culley D."/>
            <person name="Daum C."/>
            <person name="Ezra D."/>
            <person name="Gonzalez J."/>
            <person name="Henrissat B."/>
            <person name="Kuo A."/>
            <person name="Liang C."/>
            <person name="Lipzen A."/>
            <person name="Lutzoni F."/>
            <person name="Magnuson J."/>
            <person name="Mondo S."/>
            <person name="Nolan M."/>
            <person name="Ohm R."/>
            <person name="Pangilinan J."/>
            <person name="Park H.-J."/>
            <person name="Ramirez L."/>
            <person name="Alfaro M."/>
            <person name="Sun H."/>
            <person name="Tritt A."/>
            <person name="Yoshinaga Y."/>
            <person name="Zwiers L.-H."/>
            <person name="Turgeon B."/>
            <person name="Goodwin S."/>
            <person name="Spatafora J."/>
            <person name="Crous P."/>
            <person name="Grigoriev I."/>
        </authorList>
    </citation>
    <scope>NUCLEOTIDE SEQUENCE</scope>
    <source>
        <strain evidence="2">Tuck. ex Michener</strain>
    </source>
</reference>
<dbReference type="PANTHER" id="PTHR23077:SF132">
    <property type="entry name" value="ATP-DEPENDENT ZN PROTEASE"/>
    <property type="match status" value="1"/>
</dbReference>
<keyword evidence="3" id="KW-1185">Reference proteome</keyword>
<organism evidence="2 3">
    <name type="scientific">Viridothelium virens</name>
    <name type="common">Speckled blister lichen</name>
    <name type="synonym">Trypethelium virens</name>
    <dbReference type="NCBI Taxonomy" id="1048519"/>
    <lineage>
        <taxon>Eukaryota</taxon>
        <taxon>Fungi</taxon>
        <taxon>Dikarya</taxon>
        <taxon>Ascomycota</taxon>
        <taxon>Pezizomycotina</taxon>
        <taxon>Dothideomycetes</taxon>
        <taxon>Dothideomycetes incertae sedis</taxon>
        <taxon>Trypetheliales</taxon>
        <taxon>Trypetheliaceae</taxon>
        <taxon>Viridothelium</taxon>
    </lineage>
</organism>
<sequence>MATVWYDPQVAAQGAWKQYDTHCGGRQVETETHVLQILREQYHSSHITSTNPNKNDFLAFAEAGNATAELERDNISHIIRSYSETTRDSKGANGNASTESIDKTKRLEHGNRIGVLRDTVKFGRYHYVENGLCPVVEDLLLATGEWTRQLHDEIWVFDAGMWTKNSELCKAVRGSSWDNVILDPATKDNLIDDIQGFFDSQALYNEFAVPWKRGIILHGLPGNGKTMSIRAMISYLDRRPKPIPSLYVKAFEAKGACLGPDDSIREIFSHARRTAPCLLIFEDLDSLVKDEIRSYFLNEVDGLDSNDGILMVGSTNHLAKLDPAIANRPSRFDRKYHFRLPEEPERLAYCEYWRNQVAKNPKVDFPPGLSQIFAQLTKGFSFAYLKDLFISSLLILARGGRVPDDKIVANDTKKGAEVSSKAEERKALVVSQVPDVEVPDDLRENALLKALRHQLRVLISEMDNTGPAK</sequence>
<dbReference type="OrthoDB" id="2115716at2759"/>
<dbReference type="SUPFAM" id="SSF52540">
    <property type="entry name" value="P-loop containing nucleoside triphosphate hydrolases"/>
    <property type="match status" value="1"/>
</dbReference>
<dbReference type="PANTHER" id="PTHR23077">
    <property type="entry name" value="AAA-FAMILY ATPASE"/>
    <property type="match status" value="1"/>
</dbReference>
<dbReference type="Gene3D" id="3.40.50.300">
    <property type="entry name" value="P-loop containing nucleotide triphosphate hydrolases"/>
    <property type="match status" value="1"/>
</dbReference>
<dbReference type="CDD" id="cd19481">
    <property type="entry name" value="RecA-like_protease"/>
    <property type="match status" value="1"/>
</dbReference>
<dbReference type="AlphaFoldDB" id="A0A6A6GU75"/>
<evidence type="ECO:0000313" key="2">
    <source>
        <dbReference type="EMBL" id="KAF2228843.1"/>
    </source>
</evidence>
<dbReference type="Proteomes" id="UP000800092">
    <property type="component" value="Unassembled WGS sequence"/>
</dbReference>
<gene>
    <name evidence="2" type="ORF">EV356DRAFT_521917</name>
</gene>
<dbReference type="GO" id="GO:0000502">
    <property type="term" value="C:proteasome complex"/>
    <property type="evidence" value="ECO:0007669"/>
    <property type="project" value="UniProtKB-KW"/>
</dbReference>
<dbReference type="GO" id="GO:0042254">
    <property type="term" value="P:ribosome biogenesis"/>
    <property type="evidence" value="ECO:0007669"/>
    <property type="project" value="TreeGrafter"/>
</dbReference>
<dbReference type="InterPro" id="IPR027417">
    <property type="entry name" value="P-loop_NTPase"/>
</dbReference>
<dbReference type="GO" id="GO:0016887">
    <property type="term" value="F:ATP hydrolysis activity"/>
    <property type="evidence" value="ECO:0007669"/>
    <property type="project" value="InterPro"/>
</dbReference>
<proteinExistence type="predicted"/>
<keyword evidence="2" id="KW-0647">Proteasome</keyword>
<name>A0A6A6GU75_VIRVR</name>
<dbReference type="InterPro" id="IPR003593">
    <property type="entry name" value="AAA+_ATPase"/>
</dbReference>
<dbReference type="EMBL" id="ML991888">
    <property type="protein sequence ID" value="KAF2228843.1"/>
    <property type="molecule type" value="Genomic_DNA"/>
</dbReference>
<dbReference type="InterPro" id="IPR050168">
    <property type="entry name" value="AAA_ATPase_domain"/>
</dbReference>
<protein>
    <submittedName>
        <fullName evidence="2">Proteasome-activating nucleotidase</fullName>
    </submittedName>
</protein>
<dbReference type="InterPro" id="IPR003959">
    <property type="entry name" value="ATPase_AAA_core"/>
</dbReference>
<evidence type="ECO:0000313" key="3">
    <source>
        <dbReference type="Proteomes" id="UP000800092"/>
    </source>
</evidence>
<evidence type="ECO:0000259" key="1">
    <source>
        <dbReference type="SMART" id="SM00382"/>
    </source>
</evidence>
<dbReference type="GO" id="GO:1990275">
    <property type="term" value="F:preribosome binding"/>
    <property type="evidence" value="ECO:0007669"/>
    <property type="project" value="TreeGrafter"/>
</dbReference>